<dbReference type="AlphaFoldDB" id="A0A6J7GN72"/>
<organism evidence="1">
    <name type="scientific">freshwater metagenome</name>
    <dbReference type="NCBI Taxonomy" id="449393"/>
    <lineage>
        <taxon>unclassified sequences</taxon>
        <taxon>metagenomes</taxon>
        <taxon>ecological metagenomes</taxon>
    </lineage>
</organism>
<proteinExistence type="predicted"/>
<accession>A0A6J7GN72</accession>
<evidence type="ECO:0000313" key="1">
    <source>
        <dbReference type="EMBL" id="CAB4905643.1"/>
    </source>
</evidence>
<gene>
    <name evidence="1" type="ORF">UFOPK3608_00605</name>
</gene>
<sequence length="54" mass="5867">MCEKVICRKCSKPTWAGCGDHIEQALAGVAKADRCQGHAADPKQPGLLSRLFNR</sequence>
<name>A0A6J7GN72_9ZZZZ</name>
<reference evidence="1" key="1">
    <citation type="submission" date="2020-05" db="EMBL/GenBank/DDBJ databases">
        <authorList>
            <person name="Chiriac C."/>
            <person name="Salcher M."/>
            <person name="Ghai R."/>
            <person name="Kavagutti S V."/>
        </authorList>
    </citation>
    <scope>NUCLEOTIDE SEQUENCE</scope>
</reference>
<dbReference type="EMBL" id="CAFBMP010000027">
    <property type="protein sequence ID" value="CAB4905643.1"/>
    <property type="molecule type" value="Genomic_DNA"/>
</dbReference>
<protein>
    <submittedName>
        <fullName evidence="1">Unannotated protein</fullName>
    </submittedName>
</protein>